<evidence type="ECO:0000313" key="6">
    <source>
        <dbReference type="WBParaSite" id="BXY_1272500.1"/>
    </source>
</evidence>
<evidence type="ECO:0000313" key="2">
    <source>
        <dbReference type="EMBL" id="CAD5232947.1"/>
    </source>
</evidence>
<evidence type="ECO:0000313" key="3">
    <source>
        <dbReference type="EMBL" id="CAG9126170.1"/>
    </source>
</evidence>
<name>A0A1I7SI56_BURXY</name>
<sequence>MERRRREQIIEQKVEGLGRVWKAIEAEEVREEGVDQGQEEEGLEARRDEEDPEALQDREENEVRAEVRKDEGEGREVGVQATEEDHQVQGIAPIDAATDPGPEVEKIEKILYLIIRLLMFVFLKFNDK</sequence>
<reference evidence="6" key="1">
    <citation type="submission" date="2016-11" db="UniProtKB">
        <authorList>
            <consortium name="WormBaseParasite"/>
        </authorList>
    </citation>
    <scope>IDENTIFICATION</scope>
</reference>
<dbReference type="AlphaFoldDB" id="A0A1I7SI56"/>
<organism evidence="4 6">
    <name type="scientific">Bursaphelenchus xylophilus</name>
    <name type="common">Pinewood nematode worm</name>
    <name type="synonym">Aphelenchoides xylophilus</name>
    <dbReference type="NCBI Taxonomy" id="6326"/>
    <lineage>
        <taxon>Eukaryota</taxon>
        <taxon>Metazoa</taxon>
        <taxon>Ecdysozoa</taxon>
        <taxon>Nematoda</taxon>
        <taxon>Chromadorea</taxon>
        <taxon>Rhabditida</taxon>
        <taxon>Tylenchina</taxon>
        <taxon>Tylenchomorpha</taxon>
        <taxon>Aphelenchoidea</taxon>
        <taxon>Aphelenchoididae</taxon>
        <taxon>Bursaphelenchus</taxon>
    </lineage>
</organism>
<dbReference type="EMBL" id="CAJFCV020000005">
    <property type="protein sequence ID" value="CAG9126170.1"/>
    <property type="molecule type" value="Genomic_DNA"/>
</dbReference>
<feature type="compositionally biased region" description="Basic and acidic residues" evidence="1">
    <location>
        <begin position="43"/>
        <end position="76"/>
    </location>
</feature>
<proteinExistence type="predicted"/>
<dbReference type="WBParaSite" id="BXY_1272500.1">
    <property type="protein sequence ID" value="BXY_1272500.1"/>
    <property type="gene ID" value="BXY_1272500"/>
</dbReference>
<keyword evidence="5" id="KW-1185">Reference proteome</keyword>
<evidence type="ECO:0000313" key="5">
    <source>
        <dbReference type="Proteomes" id="UP000659654"/>
    </source>
</evidence>
<dbReference type="Proteomes" id="UP000095284">
    <property type="component" value="Unplaced"/>
</dbReference>
<dbReference type="Proteomes" id="UP000582659">
    <property type="component" value="Unassembled WGS sequence"/>
</dbReference>
<protein>
    <submittedName>
        <fullName evidence="2">(pine wood nematode) hypothetical protein</fullName>
    </submittedName>
</protein>
<gene>
    <name evidence="2" type="ORF">BXYJ_LOCUS13038</name>
</gene>
<dbReference type="EMBL" id="CAJFDI010000005">
    <property type="protein sequence ID" value="CAD5232947.1"/>
    <property type="molecule type" value="Genomic_DNA"/>
</dbReference>
<evidence type="ECO:0000313" key="4">
    <source>
        <dbReference type="Proteomes" id="UP000095284"/>
    </source>
</evidence>
<evidence type="ECO:0000256" key="1">
    <source>
        <dbReference type="SAM" id="MobiDB-lite"/>
    </source>
</evidence>
<reference evidence="3" key="2">
    <citation type="submission" date="2020-08" db="EMBL/GenBank/DDBJ databases">
        <authorList>
            <person name="Kikuchi T."/>
        </authorList>
    </citation>
    <scope>NUCLEOTIDE SEQUENCE</scope>
    <source>
        <strain evidence="2">Ka4C1</strain>
    </source>
</reference>
<accession>A0A1I7SI56</accession>
<dbReference type="Proteomes" id="UP000659654">
    <property type="component" value="Unassembled WGS sequence"/>
</dbReference>
<feature type="region of interest" description="Disordered" evidence="1">
    <location>
        <begin position="28"/>
        <end position="100"/>
    </location>
</feature>